<evidence type="ECO:0000313" key="2">
    <source>
        <dbReference type="EMBL" id="MBC6490554.1"/>
    </source>
</evidence>
<dbReference type="Gene3D" id="2.50.20.10">
    <property type="entry name" value="Lipoprotein localisation LolA/LolB/LppX"/>
    <property type="match status" value="1"/>
</dbReference>
<evidence type="ECO:0008006" key="4">
    <source>
        <dbReference type="Google" id="ProtNLM"/>
    </source>
</evidence>
<protein>
    <recommendedName>
        <fullName evidence="4">Outer membrane lipoprotein-sorting protein</fullName>
    </recommendedName>
</protein>
<keyword evidence="3" id="KW-1185">Reference proteome</keyword>
<reference evidence="2 3" key="1">
    <citation type="submission" date="2016-07" db="EMBL/GenBank/DDBJ databases">
        <title>Genome analysis of Flavihumibacter stibioxidans YS-17.</title>
        <authorList>
            <person name="Shi K."/>
            <person name="Han Y."/>
            <person name="Wang G."/>
        </authorList>
    </citation>
    <scope>NUCLEOTIDE SEQUENCE [LARGE SCALE GENOMIC DNA]</scope>
    <source>
        <strain evidence="2 3">YS-17</strain>
    </source>
</reference>
<sequence>MKSVKLAILGAALLGGISSYAQTADEVVDKHIEAIGGKENWRKVKSVVSEGLISFQGIDINVVVTAVHNTGSRQDLTIMGQSNYVIMTPTEGWMYMPVQGKTTVEPMTEEQVKKGADELDTQGALVDYKAKGHAVEYLGKEDVEGTECHKVKMVLKGGKETTYFIDPASYLLLKSTSKQSINGQEFEMTTSYSNYQKLPEGISIPMTVNIPLGGPGMNADMVLSKVEINKTVSPEVFKPAK</sequence>
<proteinExistence type="predicted"/>
<feature type="signal peptide" evidence="1">
    <location>
        <begin position="1"/>
        <end position="23"/>
    </location>
</feature>
<gene>
    <name evidence="2" type="ORF">BC349_06225</name>
</gene>
<feature type="chain" id="PRO_5047130402" description="Outer membrane lipoprotein-sorting protein" evidence="1">
    <location>
        <begin position="24"/>
        <end position="241"/>
    </location>
</feature>
<evidence type="ECO:0000313" key="3">
    <source>
        <dbReference type="Proteomes" id="UP000765802"/>
    </source>
</evidence>
<dbReference type="RefSeq" id="WP_187255849.1">
    <property type="nucleotide sequence ID" value="NZ_JBHULF010000006.1"/>
</dbReference>
<evidence type="ECO:0000256" key="1">
    <source>
        <dbReference type="SAM" id="SignalP"/>
    </source>
</evidence>
<comment type="caution">
    <text evidence="2">The sequence shown here is derived from an EMBL/GenBank/DDBJ whole genome shotgun (WGS) entry which is preliminary data.</text>
</comment>
<name>A0ABR7M7N9_9BACT</name>
<accession>A0ABR7M7N9</accession>
<organism evidence="2 3">
    <name type="scientific">Flavihumibacter stibioxidans</name>
    <dbReference type="NCBI Taxonomy" id="1834163"/>
    <lineage>
        <taxon>Bacteria</taxon>
        <taxon>Pseudomonadati</taxon>
        <taxon>Bacteroidota</taxon>
        <taxon>Chitinophagia</taxon>
        <taxon>Chitinophagales</taxon>
        <taxon>Chitinophagaceae</taxon>
        <taxon>Flavihumibacter</taxon>
    </lineage>
</organism>
<keyword evidence="1" id="KW-0732">Signal</keyword>
<dbReference type="Proteomes" id="UP000765802">
    <property type="component" value="Unassembled WGS sequence"/>
</dbReference>
<dbReference type="EMBL" id="MBUA01000001">
    <property type="protein sequence ID" value="MBC6490554.1"/>
    <property type="molecule type" value="Genomic_DNA"/>
</dbReference>